<dbReference type="Proteomes" id="UP000050794">
    <property type="component" value="Unassembled WGS sequence"/>
</dbReference>
<protein>
    <submittedName>
        <fullName evidence="2">Dirigent protein</fullName>
    </submittedName>
</protein>
<dbReference type="WBParaSite" id="TCNE_0000515201-mRNA-1">
    <property type="protein sequence ID" value="TCNE_0000515201-mRNA-1"/>
    <property type="gene ID" value="TCNE_0000515201"/>
</dbReference>
<proteinExistence type="predicted"/>
<keyword evidence="1" id="KW-1185">Reference proteome</keyword>
<evidence type="ECO:0000313" key="1">
    <source>
        <dbReference type="Proteomes" id="UP000050794"/>
    </source>
</evidence>
<dbReference type="AlphaFoldDB" id="A0A183U9I2"/>
<accession>A0A183U9I2</accession>
<organism evidence="1 2">
    <name type="scientific">Toxocara canis</name>
    <name type="common">Canine roundworm</name>
    <dbReference type="NCBI Taxonomy" id="6265"/>
    <lineage>
        <taxon>Eukaryota</taxon>
        <taxon>Metazoa</taxon>
        <taxon>Ecdysozoa</taxon>
        <taxon>Nematoda</taxon>
        <taxon>Chromadorea</taxon>
        <taxon>Rhabditida</taxon>
        <taxon>Spirurina</taxon>
        <taxon>Ascaridomorpha</taxon>
        <taxon>Ascaridoidea</taxon>
        <taxon>Toxocaridae</taxon>
        <taxon>Toxocara</taxon>
    </lineage>
</organism>
<name>A0A183U9I2_TOXCA</name>
<evidence type="ECO:0000313" key="2">
    <source>
        <dbReference type="WBParaSite" id="TCNE_0000515201-mRNA-1"/>
    </source>
</evidence>
<reference evidence="2" key="1">
    <citation type="submission" date="2016-06" db="UniProtKB">
        <authorList>
            <consortium name="WormBaseParasite"/>
        </authorList>
    </citation>
    <scope>IDENTIFICATION</scope>
</reference>
<sequence length="82" mass="9404">LIMTELESLDYEFGANDPGEFGGERLHFYRAHDSMLIASGIIIEGIQLFNDEHMGPMVYKVVPLKLLFTKILYSFRKTSFSN</sequence>